<dbReference type="AlphaFoldDB" id="A0AAD7EMY5"/>
<keyword evidence="2" id="KW-1185">Reference proteome</keyword>
<sequence length="172" mass="18326">MYNATYVEMEDRLQKSNCGCVDAVNTCFAEKNDDAELFLSFSTTSINTGCSEAGKLASDPRWTTRDHERAPRVVQRTHGCRREVRVQRLLRGVEVLPHTSSSIESPVGATVVTVGVFVGSGAAHTNRGGDRKSSCAVRWICGVVNALGGRAATRWGCLGVVGVVAGVAPTPC</sequence>
<organism evidence="1 2">
    <name type="scientific">Mycena albidolilacea</name>
    <dbReference type="NCBI Taxonomy" id="1033008"/>
    <lineage>
        <taxon>Eukaryota</taxon>
        <taxon>Fungi</taxon>
        <taxon>Dikarya</taxon>
        <taxon>Basidiomycota</taxon>
        <taxon>Agaricomycotina</taxon>
        <taxon>Agaricomycetes</taxon>
        <taxon>Agaricomycetidae</taxon>
        <taxon>Agaricales</taxon>
        <taxon>Marasmiineae</taxon>
        <taxon>Mycenaceae</taxon>
        <taxon>Mycena</taxon>
    </lineage>
</organism>
<evidence type="ECO:0000313" key="2">
    <source>
        <dbReference type="Proteomes" id="UP001218218"/>
    </source>
</evidence>
<gene>
    <name evidence="1" type="ORF">DFH08DRAFT_1011909</name>
</gene>
<dbReference type="EMBL" id="JARIHO010000025">
    <property type="protein sequence ID" value="KAJ7342381.1"/>
    <property type="molecule type" value="Genomic_DNA"/>
</dbReference>
<comment type="caution">
    <text evidence="1">The sequence shown here is derived from an EMBL/GenBank/DDBJ whole genome shotgun (WGS) entry which is preliminary data.</text>
</comment>
<evidence type="ECO:0000313" key="1">
    <source>
        <dbReference type="EMBL" id="KAJ7342381.1"/>
    </source>
</evidence>
<reference evidence="1" key="1">
    <citation type="submission" date="2023-03" db="EMBL/GenBank/DDBJ databases">
        <title>Massive genome expansion in bonnet fungi (Mycena s.s.) driven by repeated elements and novel gene families across ecological guilds.</title>
        <authorList>
            <consortium name="Lawrence Berkeley National Laboratory"/>
            <person name="Harder C.B."/>
            <person name="Miyauchi S."/>
            <person name="Viragh M."/>
            <person name="Kuo A."/>
            <person name="Thoen E."/>
            <person name="Andreopoulos B."/>
            <person name="Lu D."/>
            <person name="Skrede I."/>
            <person name="Drula E."/>
            <person name="Henrissat B."/>
            <person name="Morin E."/>
            <person name="Kohler A."/>
            <person name="Barry K."/>
            <person name="LaButti K."/>
            <person name="Morin E."/>
            <person name="Salamov A."/>
            <person name="Lipzen A."/>
            <person name="Mereny Z."/>
            <person name="Hegedus B."/>
            <person name="Baldrian P."/>
            <person name="Stursova M."/>
            <person name="Weitz H."/>
            <person name="Taylor A."/>
            <person name="Grigoriev I.V."/>
            <person name="Nagy L.G."/>
            <person name="Martin F."/>
            <person name="Kauserud H."/>
        </authorList>
    </citation>
    <scope>NUCLEOTIDE SEQUENCE</scope>
    <source>
        <strain evidence="1">CBHHK002</strain>
    </source>
</reference>
<dbReference type="Proteomes" id="UP001218218">
    <property type="component" value="Unassembled WGS sequence"/>
</dbReference>
<proteinExistence type="predicted"/>
<name>A0AAD7EMY5_9AGAR</name>
<protein>
    <submittedName>
        <fullName evidence="1">Uncharacterized protein</fullName>
    </submittedName>
</protein>
<accession>A0AAD7EMY5</accession>